<accession>A0A9R1WWR8</accession>
<dbReference type="EMBL" id="NBSK02000009">
    <property type="protein sequence ID" value="KAJ0188222.1"/>
    <property type="molecule type" value="Genomic_DNA"/>
</dbReference>
<organism evidence="2 3">
    <name type="scientific">Lactuca sativa</name>
    <name type="common">Garden lettuce</name>
    <dbReference type="NCBI Taxonomy" id="4236"/>
    <lineage>
        <taxon>Eukaryota</taxon>
        <taxon>Viridiplantae</taxon>
        <taxon>Streptophyta</taxon>
        <taxon>Embryophyta</taxon>
        <taxon>Tracheophyta</taxon>
        <taxon>Spermatophyta</taxon>
        <taxon>Magnoliopsida</taxon>
        <taxon>eudicotyledons</taxon>
        <taxon>Gunneridae</taxon>
        <taxon>Pentapetalae</taxon>
        <taxon>asterids</taxon>
        <taxon>campanulids</taxon>
        <taxon>Asterales</taxon>
        <taxon>Asteraceae</taxon>
        <taxon>Cichorioideae</taxon>
        <taxon>Cichorieae</taxon>
        <taxon>Lactucinae</taxon>
        <taxon>Lactuca</taxon>
    </lineage>
</organism>
<sequence>MMLPAEDDLTDYSAQTKEEERKKERFSRWWKWNFKRLHGGAPPVAPSNLRGLFSALVLPQSSSLSDSESITLKSELQKQHQKTKLIKKNSYAEINQNEP</sequence>
<feature type="region of interest" description="Disordered" evidence="1">
    <location>
        <begin position="75"/>
        <end position="99"/>
    </location>
</feature>
<gene>
    <name evidence="2" type="ORF">LSAT_V11C900469180</name>
</gene>
<evidence type="ECO:0000313" key="2">
    <source>
        <dbReference type="EMBL" id="KAJ0188222.1"/>
    </source>
</evidence>
<evidence type="ECO:0000256" key="1">
    <source>
        <dbReference type="SAM" id="MobiDB-lite"/>
    </source>
</evidence>
<proteinExistence type="predicted"/>
<keyword evidence="3" id="KW-1185">Reference proteome</keyword>
<dbReference type="Proteomes" id="UP000235145">
    <property type="component" value="Unassembled WGS sequence"/>
</dbReference>
<dbReference type="AlphaFoldDB" id="A0A9R1WWR8"/>
<feature type="compositionally biased region" description="Acidic residues" evidence="1">
    <location>
        <begin position="1"/>
        <end position="10"/>
    </location>
</feature>
<name>A0A9R1WWR8_LACSA</name>
<protein>
    <submittedName>
        <fullName evidence="2">Uncharacterized protein</fullName>
    </submittedName>
</protein>
<evidence type="ECO:0000313" key="3">
    <source>
        <dbReference type="Proteomes" id="UP000235145"/>
    </source>
</evidence>
<reference evidence="2 3" key="1">
    <citation type="journal article" date="2017" name="Nat. Commun.">
        <title>Genome assembly with in vitro proximity ligation data and whole-genome triplication in lettuce.</title>
        <authorList>
            <person name="Reyes-Chin-Wo S."/>
            <person name="Wang Z."/>
            <person name="Yang X."/>
            <person name="Kozik A."/>
            <person name="Arikit S."/>
            <person name="Song C."/>
            <person name="Xia L."/>
            <person name="Froenicke L."/>
            <person name="Lavelle D.O."/>
            <person name="Truco M.J."/>
            <person name="Xia R."/>
            <person name="Zhu S."/>
            <person name="Xu C."/>
            <person name="Xu H."/>
            <person name="Xu X."/>
            <person name="Cox K."/>
            <person name="Korf I."/>
            <person name="Meyers B.C."/>
            <person name="Michelmore R.W."/>
        </authorList>
    </citation>
    <scope>NUCLEOTIDE SEQUENCE [LARGE SCALE GENOMIC DNA]</scope>
    <source>
        <strain evidence="3">cv. Salinas</strain>
        <tissue evidence="2">Seedlings</tissue>
    </source>
</reference>
<feature type="region of interest" description="Disordered" evidence="1">
    <location>
        <begin position="1"/>
        <end position="20"/>
    </location>
</feature>
<comment type="caution">
    <text evidence="2">The sequence shown here is derived from an EMBL/GenBank/DDBJ whole genome shotgun (WGS) entry which is preliminary data.</text>
</comment>